<protein>
    <submittedName>
        <fullName evidence="10">Secretion protein HlyD family protein</fullName>
    </submittedName>
</protein>
<evidence type="ECO:0000256" key="1">
    <source>
        <dbReference type="ARBA" id="ARBA00004167"/>
    </source>
</evidence>
<comment type="similarity">
    <text evidence="2">Belongs to the membrane fusion protein (MFP) (TC 8.A.1) family.</text>
</comment>
<dbReference type="PANTHER" id="PTHR30386:SF26">
    <property type="entry name" value="TRANSPORT PROTEIN COMB"/>
    <property type="match status" value="1"/>
</dbReference>
<dbReference type="Gene3D" id="2.40.50.100">
    <property type="match status" value="1"/>
</dbReference>
<dbReference type="RefSeq" id="WP_012062292.1">
    <property type="nucleotide sequence ID" value="NC_009633.1"/>
</dbReference>
<gene>
    <name evidence="10" type="ordered locus">Amet_1033</name>
</gene>
<dbReference type="KEGG" id="amt:Amet_1033"/>
<proteinExistence type="inferred from homology"/>
<dbReference type="GO" id="GO:0016020">
    <property type="term" value="C:membrane"/>
    <property type="evidence" value="ECO:0007669"/>
    <property type="project" value="UniProtKB-SubCell"/>
</dbReference>
<evidence type="ECO:0000313" key="11">
    <source>
        <dbReference type="Proteomes" id="UP000001572"/>
    </source>
</evidence>
<dbReference type="Pfam" id="PF25917">
    <property type="entry name" value="BSH_RND"/>
    <property type="match status" value="1"/>
</dbReference>
<dbReference type="InterPro" id="IPR058625">
    <property type="entry name" value="MdtA-like_BSH"/>
</dbReference>
<feature type="domain" description="AprE-like beta-barrel" evidence="9">
    <location>
        <begin position="386"/>
        <end position="474"/>
    </location>
</feature>
<dbReference type="AlphaFoldDB" id="A6TM32"/>
<evidence type="ECO:0000256" key="5">
    <source>
        <dbReference type="ARBA" id="ARBA00023136"/>
    </source>
</evidence>
<dbReference type="PANTHER" id="PTHR30386">
    <property type="entry name" value="MEMBRANE FUSION SUBUNIT OF EMRAB-TOLC MULTIDRUG EFFLUX PUMP"/>
    <property type="match status" value="1"/>
</dbReference>
<keyword evidence="5 7" id="KW-0472">Membrane</keyword>
<dbReference type="InterPro" id="IPR050739">
    <property type="entry name" value="MFP"/>
</dbReference>
<evidence type="ECO:0000256" key="2">
    <source>
        <dbReference type="ARBA" id="ARBA00009477"/>
    </source>
</evidence>
<dbReference type="PRINTS" id="PR01490">
    <property type="entry name" value="RTXTOXIND"/>
</dbReference>
<dbReference type="EMBL" id="CP000724">
    <property type="protein sequence ID" value="ABR47250.1"/>
    <property type="molecule type" value="Genomic_DNA"/>
</dbReference>
<keyword evidence="6" id="KW-0175">Coiled coil</keyword>
<dbReference type="InterPro" id="IPR058982">
    <property type="entry name" value="Beta-barrel_AprE"/>
</dbReference>
<feature type="transmembrane region" description="Helical" evidence="7">
    <location>
        <begin position="25"/>
        <end position="46"/>
    </location>
</feature>
<evidence type="ECO:0000256" key="7">
    <source>
        <dbReference type="SAM" id="Phobius"/>
    </source>
</evidence>
<organism evidence="10 11">
    <name type="scientific">Alkaliphilus metalliredigens (strain QYMF)</name>
    <dbReference type="NCBI Taxonomy" id="293826"/>
    <lineage>
        <taxon>Bacteria</taxon>
        <taxon>Bacillati</taxon>
        <taxon>Bacillota</taxon>
        <taxon>Clostridia</taxon>
        <taxon>Peptostreptococcales</taxon>
        <taxon>Natronincolaceae</taxon>
        <taxon>Alkaliphilus</taxon>
    </lineage>
</organism>
<feature type="coiled-coil region" evidence="6">
    <location>
        <begin position="314"/>
        <end position="348"/>
    </location>
</feature>
<dbReference type="Proteomes" id="UP000001572">
    <property type="component" value="Chromosome"/>
</dbReference>
<evidence type="ECO:0000256" key="6">
    <source>
        <dbReference type="SAM" id="Coils"/>
    </source>
</evidence>
<evidence type="ECO:0000256" key="4">
    <source>
        <dbReference type="ARBA" id="ARBA00022989"/>
    </source>
</evidence>
<accession>A6TM32</accession>
<dbReference type="STRING" id="293826.Amet_1033"/>
<keyword evidence="3 7" id="KW-0812">Transmembrane</keyword>
<evidence type="ECO:0000256" key="3">
    <source>
        <dbReference type="ARBA" id="ARBA00022692"/>
    </source>
</evidence>
<name>A6TM32_ALKMQ</name>
<dbReference type="Pfam" id="PF26002">
    <property type="entry name" value="Beta-barrel_AprE"/>
    <property type="match status" value="1"/>
</dbReference>
<evidence type="ECO:0000313" key="10">
    <source>
        <dbReference type="EMBL" id="ABR47250.1"/>
    </source>
</evidence>
<evidence type="ECO:0000259" key="8">
    <source>
        <dbReference type="Pfam" id="PF25917"/>
    </source>
</evidence>
<keyword evidence="4 7" id="KW-1133">Transmembrane helix</keyword>
<comment type="subcellular location">
    <subcellularLocation>
        <location evidence="1">Membrane</location>
        <topology evidence="1">Single-pass membrane protein</topology>
    </subcellularLocation>
</comment>
<reference evidence="11" key="1">
    <citation type="journal article" date="2016" name="Genome Announc.">
        <title>Complete genome sequence of Alkaliphilus metalliredigens strain QYMF, an alkaliphilic and metal-reducing bacterium isolated from borax-contaminated leachate ponds.</title>
        <authorList>
            <person name="Hwang C."/>
            <person name="Copeland A."/>
            <person name="Lucas S."/>
            <person name="Lapidus A."/>
            <person name="Barry K."/>
            <person name="Detter J.C."/>
            <person name="Glavina Del Rio T."/>
            <person name="Hammon N."/>
            <person name="Israni S."/>
            <person name="Dalin E."/>
            <person name="Tice H."/>
            <person name="Pitluck S."/>
            <person name="Chertkov O."/>
            <person name="Brettin T."/>
            <person name="Bruce D."/>
            <person name="Han C."/>
            <person name="Schmutz J."/>
            <person name="Larimer F."/>
            <person name="Land M.L."/>
            <person name="Hauser L."/>
            <person name="Kyrpides N."/>
            <person name="Mikhailova N."/>
            <person name="Ye Q."/>
            <person name="Zhou J."/>
            <person name="Richardson P."/>
            <person name="Fields M.W."/>
        </authorList>
    </citation>
    <scope>NUCLEOTIDE SEQUENCE [LARGE SCALE GENOMIC DNA]</scope>
    <source>
        <strain evidence="11">QYMF</strain>
    </source>
</reference>
<keyword evidence="11" id="KW-1185">Reference proteome</keyword>
<dbReference type="SUPFAM" id="SSF111369">
    <property type="entry name" value="HlyD-like secretion proteins"/>
    <property type="match status" value="1"/>
</dbReference>
<dbReference type="Gene3D" id="1.10.287.470">
    <property type="entry name" value="Helix hairpin bin"/>
    <property type="match status" value="1"/>
</dbReference>
<feature type="coiled-coil region" evidence="6">
    <location>
        <begin position="213"/>
        <end position="289"/>
    </location>
</feature>
<dbReference type="Gene3D" id="2.40.30.170">
    <property type="match status" value="1"/>
</dbReference>
<dbReference type="HOGENOM" id="CLU_023976_7_1_9"/>
<evidence type="ECO:0000259" key="9">
    <source>
        <dbReference type="Pfam" id="PF26002"/>
    </source>
</evidence>
<sequence length="491" mass="56615">MKGIVQNLNDITDSRELLESRPHPFTVIFIYLLIGLLAIAFIWTYIGEIDIVVKANGVVRPNQRISTINNIVPGKVKELYIENGKTVKKDDILYTIDHTELKNKQAFIEEELSRKKTELKNQNIFKQSIIENKNSFNQQEKDQEVHYYKYIKYQAEQGQTKENVNLIISKINTTQTILQNTQTLLTAIENNENKFEDTENEYYIKFLDYSLNLKDLQKEVDKKKIDLEIQEKLHQSGAVSQMDYKNVKDMLEKMQLEKKRFENSTRLSLKTSMEENQRLLNQLEIQLQQIAPGIVEQIENHPDIAAANHRTENIIAINETIKYLEAEINQLQNNLKGIKLDIENSISKAPIDGHINIITDINQGDNIQAGTPIATIIPYDDSNYTVRIYASNEDIANINIGDKVKYNFMALPYKEYGELTGKITRIATDTKTTQEGNTSYYLVESDIETRALISYKGEEADIKVGMVCEARVVTKTKKILHYLLEKIDLRL</sequence>
<dbReference type="eggNOG" id="COG0845">
    <property type="taxonomic scope" value="Bacteria"/>
</dbReference>
<feature type="domain" description="Multidrug resistance protein MdtA-like barrel-sandwich hybrid" evidence="8">
    <location>
        <begin position="66"/>
        <end position="376"/>
    </location>
</feature>